<sequence length="128" mass="14096">MRDIDALLSLARRDLDDARANAPERPWLAAYSLEHAARKMTMAVLAKAGAPHRFGTSIREMAIRLPEDHPWRRDLLALDPLSGARDAYLYPTKAGEVPDHPTAGQVQADAQRLAALLDRATEWCAGEG</sequence>
<reference evidence="1 2" key="1">
    <citation type="submission" date="2017-09" db="EMBL/GenBank/DDBJ databases">
        <authorList>
            <person name="Ehlers B."/>
            <person name="Leendertz F.H."/>
        </authorList>
    </citation>
    <scope>NUCLEOTIDE SEQUENCE [LARGE SCALE GENOMIC DNA]</scope>
    <source>
        <strain evidence="1 2">USBA 140</strain>
    </source>
</reference>
<dbReference type="RefSeq" id="WP_097277240.1">
    <property type="nucleotide sequence ID" value="NZ_OCNJ01000001.1"/>
</dbReference>
<keyword evidence="2" id="KW-1185">Reference proteome</keyword>
<evidence type="ECO:0000313" key="1">
    <source>
        <dbReference type="EMBL" id="SOD89821.1"/>
    </source>
</evidence>
<accession>A0A286G2S4</accession>
<gene>
    <name evidence="1" type="ORF">SAMN05421508_101346</name>
</gene>
<protein>
    <recommendedName>
        <fullName evidence="3">HEPN domain-containing protein</fullName>
    </recommendedName>
</protein>
<dbReference type="Gene3D" id="1.20.120.330">
    <property type="entry name" value="Nucleotidyltransferases domain 2"/>
    <property type="match status" value="1"/>
</dbReference>
<proteinExistence type="predicted"/>
<name>A0A286G2S4_9PROT</name>
<dbReference type="AlphaFoldDB" id="A0A286G2S4"/>
<evidence type="ECO:0008006" key="3">
    <source>
        <dbReference type="Google" id="ProtNLM"/>
    </source>
</evidence>
<organism evidence="1 2">
    <name type="scientific">Caenispirillum bisanense</name>
    <dbReference type="NCBI Taxonomy" id="414052"/>
    <lineage>
        <taxon>Bacteria</taxon>
        <taxon>Pseudomonadati</taxon>
        <taxon>Pseudomonadota</taxon>
        <taxon>Alphaproteobacteria</taxon>
        <taxon>Rhodospirillales</taxon>
        <taxon>Novispirillaceae</taxon>
        <taxon>Caenispirillum</taxon>
    </lineage>
</organism>
<evidence type="ECO:0000313" key="2">
    <source>
        <dbReference type="Proteomes" id="UP000219621"/>
    </source>
</evidence>
<dbReference type="EMBL" id="OCNJ01000001">
    <property type="protein sequence ID" value="SOD89821.1"/>
    <property type="molecule type" value="Genomic_DNA"/>
</dbReference>
<dbReference type="Proteomes" id="UP000219621">
    <property type="component" value="Unassembled WGS sequence"/>
</dbReference>